<evidence type="ECO:0000313" key="3">
    <source>
        <dbReference type="Proteomes" id="UP000611723"/>
    </source>
</evidence>
<comment type="caution">
    <text evidence="2">The sequence shown here is derived from an EMBL/GenBank/DDBJ whole genome shotgun (WGS) entry which is preliminary data.</text>
</comment>
<protein>
    <submittedName>
        <fullName evidence="2">T9SS type A sorting domain-containing protein</fullName>
    </submittedName>
</protein>
<gene>
    <name evidence="2" type="ORF">JKA74_01970</name>
</gene>
<sequence>MKKIILTYLFTFALITHLSVQDSYSKIVPYSGNEVAKQKIALNQNSNIEILKIEAYPNPAEEYIYIKFKEQGGQKVQIDVMSFIGNKMNVSSERIESGLYKLNLRNIASGHYYALVTVGNEKHIKKFLKQ</sequence>
<proteinExistence type="predicted"/>
<dbReference type="Pfam" id="PF18962">
    <property type="entry name" value="Por_Secre_tail"/>
    <property type="match status" value="1"/>
</dbReference>
<accession>A0A935C8M9</accession>
<keyword evidence="3" id="KW-1185">Reference proteome</keyword>
<evidence type="ECO:0000259" key="1">
    <source>
        <dbReference type="Pfam" id="PF18962"/>
    </source>
</evidence>
<dbReference type="EMBL" id="JAEQBW010000001">
    <property type="protein sequence ID" value="MBK6263788.1"/>
    <property type="molecule type" value="Genomic_DNA"/>
</dbReference>
<dbReference type="AlphaFoldDB" id="A0A935C8M9"/>
<organism evidence="2 3">
    <name type="scientific">Marivirga aurantiaca</name>
    <dbReference type="NCBI Taxonomy" id="2802615"/>
    <lineage>
        <taxon>Bacteria</taxon>
        <taxon>Pseudomonadati</taxon>
        <taxon>Bacteroidota</taxon>
        <taxon>Cytophagia</taxon>
        <taxon>Cytophagales</taxon>
        <taxon>Marivirgaceae</taxon>
        <taxon>Marivirga</taxon>
    </lineage>
</organism>
<dbReference type="RefSeq" id="WP_201429474.1">
    <property type="nucleotide sequence ID" value="NZ_JAEQBW010000001.1"/>
</dbReference>
<dbReference type="NCBIfam" id="TIGR04183">
    <property type="entry name" value="Por_Secre_tail"/>
    <property type="match status" value="1"/>
</dbReference>
<dbReference type="InterPro" id="IPR026444">
    <property type="entry name" value="Secre_tail"/>
</dbReference>
<dbReference type="Proteomes" id="UP000611723">
    <property type="component" value="Unassembled WGS sequence"/>
</dbReference>
<feature type="domain" description="Secretion system C-terminal sorting" evidence="1">
    <location>
        <begin position="56"/>
        <end position="127"/>
    </location>
</feature>
<name>A0A935C8M9_9BACT</name>
<reference evidence="2" key="1">
    <citation type="submission" date="2021-01" db="EMBL/GenBank/DDBJ databases">
        <title>Marivirga aurantiaca sp. nov., isolated from intertidal surface sediments.</title>
        <authorList>
            <person name="Zhang M."/>
        </authorList>
    </citation>
    <scope>NUCLEOTIDE SEQUENCE</scope>
    <source>
        <strain evidence="2">S37H4</strain>
    </source>
</reference>
<evidence type="ECO:0000313" key="2">
    <source>
        <dbReference type="EMBL" id="MBK6263788.1"/>
    </source>
</evidence>